<protein>
    <submittedName>
        <fullName evidence="2">Uncharacterized protein</fullName>
    </submittedName>
</protein>
<comment type="caution">
    <text evidence="2">The sequence shown here is derived from an EMBL/GenBank/DDBJ whole genome shotgun (WGS) entry which is preliminary data.</text>
</comment>
<dbReference type="GeneID" id="83182609"/>
<reference evidence="2" key="1">
    <citation type="submission" date="2022-12" db="EMBL/GenBank/DDBJ databases">
        <authorList>
            <person name="Petersen C."/>
        </authorList>
    </citation>
    <scope>NUCLEOTIDE SEQUENCE</scope>
    <source>
        <strain evidence="2">IBT 15544</strain>
    </source>
</reference>
<evidence type="ECO:0000313" key="3">
    <source>
        <dbReference type="Proteomes" id="UP001150904"/>
    </source>
</evidence>
<accession>A0A9W9JDG5</accession>
<dbReference type="RefSeq" id="XP_058305296.1">
    <property type="nucleotide sequence ID" value="XM_058455308.1"/>
</dbReference>
<evidence type="ECO:0000313" key="2">
    <source>
        <dbReference type="EMBL" id="KAJ5194808.1"/>
    </source>
</evidence>
<reference evidence="2" key="2">
    <citation type="journal article" date="2023" name="IMA Fungus">
        <title>Comparative genomic study of the Penicillium genus elucidates a diverse pangenome and 15 lateral gene transfer events.</title>
        <authorList>
            <person name="Petersen C."/>
            <person name="Sorensen T."/>
            <person name="Nielsen M.R."/>
            <person name="Sondergaard T.E."/>
            <person name="Sorensen J.L."/>
            <person name="Fitzpatrick D.A."/>
            <person name="Frisvad J.C."/>
            <person name="Nielsen K.L."/>
        </authorList>
    </citation>
    <scope>NUCLEOTIDE SEQUENCE</scope>
    <source>
        <strain evidence="2">IBT 15544</strain>
    </source>
</reference>
<sequence>MTLEPRVVDTILLRRTAPQGIGESHFVIGGLWGIAKPNPDGTVHDESTVMPSPSDAAATKLTDLVHRARASVTPEVKPAVGRPVEPEPTVGIGRAKPL</sequence>
<keyword evidence="3" id="KW-1185">Reference proteome</keyword>
<proteinExistence type="predicted"/>
<dbReference type="Proteomes" id="UP001150904">
    <property type="component" value="Unassembled WGS sequence"/>
</dbReference>
<dbReference type="EMBL" id="JAPQKR010000015">
    <property type="protein sequence ID" value="KAJ5194808.1"/>
    <property type="molecule type" value="Genomic_DNA"/>
</dbReference>
<evidence type="ECO:0000256" key="1">
    <source>
        <dbReference type="SAM" id="MobiDB-lite"/>
    </source>
</evidence>
<dbReference type="AlphaFoldDB" id="A0A9W9JDG5"/>
<gene>
    <name evidence="2" type="ORF">N7498_008246</name>
</gene>
<feature type="region of interest" description="Disordered" evidence="1">
    <location>
        <begin position="70"/>
        <end position="98"/>
    </location>
</feature>
<organism evidence="2 3">
    <name type="scientific">Penicillium cinerascens</name>
    <dbReference type="NCBI Taxonomy" id="70096"/>
    <lineage>
        <taxon>Eukaryota</taxon>
        <taxon>Fungi</taxon>
        <taxon>Dikarya</taxon>
        <taxon>Ascomycota</taxon>
        <taxon>Pezizomycotina</taxon>
        <taxon>Eurotiomycetes</taxon>
        <taxon>Eurotiomycetidae</taxon>
        <taxon>Eurotiales</taxon>
        <taxon>Aspergillaceae</taxon>
        <taxon>Penicillium</taxon>
    </lineage>
</organism>
<name>A0A9W9JDG5_9EURO</name>